<keyword evidence="2" id="KW-1185">Reference proteome</keyword>
<dbReference type="EMBL" id="CAJNOC010000735">
    <property type="protein sequence ID" value="CAF0797529.1"/>
    <property type="molecule type" value="Genomic_DNA"/>
</dbReference>
<dbReference type="Proteomes" id="UP000663879">
    <property type="component" value="Unassembled WGS sequence"/>
</dbReference>
<evidence type="ECO:0000313" key="1">
    <source>
        <dbReference type="EMBL" id="CAF0797529.1"/>
    </source>
</evidence>
<name>A0A813SN97_9BILA</name>
<comment type="caution">
    <text evidence="1">The sequence shown here is derived from an EMBL/GenBank/DDBJ whole genome shotgun (WGS) entry which is preliminary data.</text>
</comment>
<sequence>MDYRNFNRRRLRKHFEKNYADHEPLVWRCLPNYNQCNNRQFRNNYADHEPLVWRCLPNYNQCNNRQFRNNYADHEPLVWRCLPNYNQCNNRQFRNNYADHEQHDIPRKKKITIFIVLKILRYQLFDFF</sequence>
<organism evidence="1 2">
    <name type="scientific">Brachionus calyciflorus</name>
    <dbReference type="NCBI Taxonomy" id="104777"/>
    <lineage>
        <taxon>Eukaryota</taxon>
        <taxon>Metazoa</taxon>
        <taxon>Spiralia</taxon>
        <taxon>Gnathifera</taxon>
        <taxon>Rotifera</taxon>
        <taxon>Eurotatoria</taxon>
        <taxon>Monogononta</taxon>
        <taxon>Pseudotrocha</taxon>
        <taxon>Ploima</taxon>
        <taxon>Brachionidae</taxon>
        <taxon>Brachionus</taxon>
    </lineage>
</organism>
<accession>A0A813SN97</accession>
<proteinExistence type="predicted"/>
<protein>
    <submittedName>
        <fullName evidence="1">Uncharacterized protein</fullName>
    </submittedName>
</protein>
<evidence type="ECO:0000313" key="2">
    <source>
        <dbReference type="Proteomes" id="UP000663879"/>
    </source>
</evidence>
<reference evidence="1" key="1">
    <citation type="submission" date="2021-02" db="EMBL/GenBank/DDBJ databases">
        <authorList>
            <person name="Nowell W R."/>
        </authorList>
    </citation>
    <scope>NUCLEOTIDE SEQUENCE</scope>
    <source>
        <strain evidence="1">Ploen Becks lab</strain>
    </source>
</reference>
<gene>
    <name evidence="1" type="ORF">OXX778_LOCUS6292</name>
</gene>
<dbReference type="AlphaFoldDB" id="A0A813SN97"/>